<keyword evidence="6 8" id="KW-0378">Hydrolase</keyword>
<dbReference type="CDD" id="cd10027">
    <property type="entry name" value="UDG-F1-like"/>
    <property type="match status" value="1"/>
</dbReference>
<evidence type="ECO:0000256" key="3">
    <source>
        <dbReference type="ARBA" id="ARBA00008184"/>
    </source>
</evidence>
<dbReference type="Proteomes" id="UP000623461">
    <property type="component" value="Unassembled WGS sequence"/>
</dbReference>
<evidence type="ECO:0000259" key="10">
    <source>
        <dbReference type="SMART" id="SM00986"/>
    </source>
</evidence>
<dbReference type="InterPro" id="IPR036895">
    <property type="entry name" value="Uracil-DNA_glycosylase-like_sf"/>
</dbReference>
<keyword evidence="7 8" id="KW-0234">DNA repair</keyword>
<dbReference type="EMBL" id="BMNZ01000003">
    <property type="protein sequence ID" value="GGM94322.1"/>
    <property type="molecule type" value="Genomic_DNA"/>
</dbReference>
<comment type="function">
    <text evidence="2 8">Excises uracil residues from the DNA which can arise as a result of misincorporation of dUMP residues by DNA polymerase or due to deamination of cytosine.</text>
</comment>
<keyword evidence="12" id="KW-1185">Reference proteome</keyword>
<dbReference type="InterPro" id="IPR018085">
    <property type="entry name" value="Ura-DNA_Glyclase_AS"/>
</dbReference>
<dbReference type="InterPro" id="IPR005122">
    <property type="entry name" value="Uracil-DNA_glycosylase-like"/>
</dbReference>
<dbReference type="NCBIfam" id="NF003588">
    <property type="entry name" value="PRK05254.1-1"/>
    <property type="match status" value="1"/>
</dbReference>
<evidence type="ECO:0000256" key="6">
    <source>
        <dbReference type="ARBA" id="ARBA00022801"/>
    </source>
</evidence>
<dbReference type="EC" id="3.2.2.27" evidence="4 8"/>
<feature type="active site" description="Proton acceptor" evidence="8 9">
    <location>
        <position position="70"/>
    </location>
</feature>
<dbReference type="SUPFAM" id="SSF52141">
    <property type="entry name" value="Uracil-DNA glycosylase-like"/>
    <property type="match status" value="1"/>
</dbReference>
<protein>
    <recommendedName>
        <fullName evidence="4 8">Uracil-DNA glycosylase</fullName>
        <shortName evidence="8">UDG</shortName>
        <ecNumber evidence="4 8">3.2.2.27</ecNumber>
    </recommendedName>
</protein>
<evidence type="ECO:0000256" key="5">
    <source>
        <dbReference type="ARBA" id="ARBA00022763"/>
    </source>
</evidence>
<keyword evidence="5 8" id="KW-0227">DNA damage</keyword>
<feature type="domain" description="Uracil-DNA glycosylase-like" evidence="10">
    <location>
        <begin position="55"/>
        <end position="214"/>
    </location>
</feature>
<accession>A0ABQ2HXD8</accession>
<comment type="caution">
    <text evidence="11">The sequence shown here is derived from an EMBL/GenBank/DDBJ whole genome shotgun (WGS) entry which is preliminary data.</text>
</comment>
<evidence type="ECO:0000256" key="2">
    <source>
        <dbReference type="ARBA" id="ARBA00002631"/>
    </source>
</evidence>
<dbReference type="SMART" id="SM00986">
    <property type="entry name" value="UDG"/>
    <property type="match status" value="1"/>
</dbReference>
<dbReference type="Pfam" id="PF03167">
    <property type="entry name" value="UDG"/>
    <property type="match status" value="1"/>
</dbReference>
<proteinExistence type="inferred from homology"/>
<dbReference type="NCBIfam" id="NF003592">
    <property type="entry name" value="PRK05254.1-5"/>
    <property type="match status" value="1"/>
</dbReference>
<comment type="catalytic activity">
    <reaction evidence="1 8">
        <text>Hydrolyzes single-stranded DNA or mismatched double-stranded DNA and polynucleotides, releasing free uracil.</text>
        <dbReference type="EC" id="3.2.2.27"/>
    </reaction>
</comment>
<evidence type="ECO:0000256" key="1">
    <source>
        <dbReference type="ARBA" id="ARBA00001400"/>
    </source>
</evidence>
<keyword evidence="8" id="KW-0963">Cytoplasm</keyword>
<organism evidence="11 12">
    <name type="scientific">Terrabacter tumescens</name>
    <dbReference type="NCBI Taxonomy" id="60443"/>
    <lineage>
        <taxon>Bacteria</taxon>
        <taxon>Bacillati</taxon>
        <taxon>Actinomycetota</taxon>
        <taxon>Actinomycetes</taxon>
        <taxon>Micrococcales</taxon>
        <taxon>Intrasporangiaceae</taxon>
        <taxon>Terrabacter</taxon>
    </lineage>
</organism>
<reference evidence="12" key="1">
    <citation type="journal article" date="2019" name="Int. J. Syst. Evol. Microbiol.">
        <title>The Global Catalogue of Microorganisms (GCM) 10K type strain sequencing project: providing services to taxonomists for standard genome sequencing and annotation.</title>
        <authorList>
            <consortium name="The Broad Institute Genomics Platform"/>
            <consortium name="The Broad Institute Genome Sequencing Center for Infectious Disease"/>
            <person name="Wu L."/>
            <person name="Ma J."/>
        </authorList>
    </citation>
    <scope>NUCLEOTIDE SEQUENCE [LARGE SCALE GENOMIC DNA]</scope>
    <source>
        <strain evidence="12">JCM 1365</strain>
    </source>
</reference>
<evidence type="ECO:0000256" key="4">
    <source>
        <dbReference type="ARBA" id="ARBA00012030"/>
    </source>
</evidence>
<comment type="subcellular location">
    <subcellularLocation>
        <location evidence="8">Cytoplasm</location>
    </subcellularLocation>
</comment>
<dbReference type="Gene3D" id="3.40.470.10">
    <property type="entry name" value="Uracil-DNA glycosylase-like domain"/>
    <property type="match status" value="1"/>
</dbReference>
<evidence type="ECO:0000256" key="7">
    <source>
        <dbReference type="ARBA" id="ARBA00023204"/>
    </source>
</evidence>
<dbReference type="PANTHER" id="PTHR11264:SF0">
    <property type="entry name" value="URACIL-DNA GLYCOSYLASE"/>
    <property type="match status" value="1"/>
</dbReference>
<dbReference type="SMART" id="SM00987">
    <property type="entry name" value="UreE_C"/>
    <property type="match status" value="1"/>
</dbReference>
<dbReference type="InterPro" id="IPR002043">
    <property type="entry name" value="UDG_fam1"/>
</dbReference>
<name>A0ABQ2HXD8_9MICO</name>
<dbReference type="PROSITE" id="PS00130">
    <property type="entry name" value="U_DNA_GLYCOSYLASE"/>
    <property type="match status" value="1"/>
</dbReference>
<evidence type="ECO:0000256" key="9">
    <source>
        <dbReference type="PROSITE-ProRule" id="PRU10072"/>
    </source>
</evidence>
<evidence type="ECO:0000256" key="8">
    <source>
        <dbReference type="HAMAP-Rule" id="MF_00148"/>
    </source>
</evidence>
<evidence type="ECO:0000313" key="12">
    <source>
        <dbReference type="Proteomes" id="UP000623461"/>
    </source>
</evidence>
<gene>
    <name evidence="8 11" type="primary">ung</name>
    <name evidence="11" type="ORF">GCM10009721_20730</name>
</gene>
<sequence length="227" mass="24240">MGVPAQPLSDLVHPTWVPALEPVADTITAMGEFLRAEVAAGRGYLPAGDRVLRAFSLPLPDVRVLVVGQDPYPTPGHPVGLSFSVARDVRPVPRSLQNIYQELGTDLDLPTPSHGDLTPWFERGVMLLNRVLTVRPGASASHQGKGWETVTAQAISALVSRGGPLVAILWGRQAQSLAPMLGDVPRIASAHPSPLSARSGFFGSRPFSRTNDLLAQQGAAPIDWRLT</sequence>
<evidence type="ECO:0000313" key="11">
    <source>
        <dbReference type="EMBL" id="GGM94322.1"/>
    </source>
</evidence>
<comment type="similarity">
    <text evidence="3 8">Belongs to the uracil-DNA glycosylase (UDG) superfamily. UNG family.</text>
</comment>
<dbReference type="HAMAP" id="MF_00148">
    <property type="entry name" value="UDG"/>
    <property type="match status" value="1"/>
</dbReference>
<dbReference type="PANTHER" id="PTHR11264">
    <property type="entry name" value="URACIL-DNA GLYCOSYLASE"/>
    <property type="match status" value="1"/>
</dbReference>